<dbReference type="InterPro" id="IPR000326">
    <property type="entry name" value="PAP2/HPO"/>
</dbReference>
<dbReference type="AlphaFoldDB" id="F8X472"/>
<comment type="caution">
    <text evidence="2">The sequence shown here is derived from an EMBL/GenBank/DDBJ whole genome shotgun (WGS) entry which is preliminary data.</text>
</comment>
<name>F8X472_9BACT</name>
<dbReference type="InterPro" id="IPR036938">
    <property type="entry name" value="PAP2/HPO_sf"/>
</dbReference>
<accession>F8X472</accession>
<dbReference type="Pfam" id="PF01569">
    <property type="entry name" value="PAP2"/>
    <property type="match status" value="1"/>
</dbReference>
<dbReference type="HOGENOM" id="CLU_079010_1_0_10"/>
<evidence type="ECO:0000313" key="3">
    <source>
        <dbReference type="Proteomes" id="UP000006420"/>
    </source>
</evidence>
<proteinExistence type="predicted"/>
<dbReference type="STRING" id="742767.HMPREF9456_03031"/>
<dbReference type="EMBL" id="ADLW01000018">
    <property type="protein sequence ID" value="EGK05118.1"/>
    <property type="molecule type" value="Genomic_DNA"/>
</dbReference>
<reference evidence="2 3" key="1">
    <citation type="submission" date="2011-04" db="EMBL/GenBank/DDBJ databases">
        <title>The Genome Sequence of Dysgonomonas mossii DSM 22836.</title>
        <authorList>
            <consortium name="The Broad Institute Genome Sequencing Platform"/>
            <person name="Earl A."/>
            <person name="Ward D."/>
            <person name="Feldgarden M."/>
            <person name="Gevers D."/>
            <person name="Pudlo N."/>
            <person name="Martens E."/>
            <person name="Allen-Vercoe E."/>
            <person name="Young S.K."/>
            <person name="Zeng Q."/>
            <person name="Gargeya S."/>
            <person name="Fitzgerald M."/>
            <person name="Haas B."/>
            <person name="Abouelleil A."/>
            <person name="Alvarado L."/>
            <person name="Arachchi H.M."/>
            <person name="Berlin A."/>
            <person name="Brown A."/>
            <person name="Chapman S.B."/>
            <person name="Chen Z."/>
            <person name="Dunbar C."/>
            <person name="Freedman E."/>
            <person name="Gearin G."/>
            <person name="Gellesch M."/>
            <person name="Goldberg J."/>
            <person name="Griggs A."/>
            <person name="Gujja S."/>
            <person name="Heiman D."/>
            <person name="Howarth C."/>
            <person name="Larson L."/>
            <person name="Lui A."/>
            <person name="MacDonald P.J.P."/>
            <person name="Mehta T."/>
            <person name="Montmayeur A."/>
            <person name="Murphy C."/>
            <person name="Neiman D."/>
            <person name="Pearson M."/>
            <person name="Priest M."/>
            <person name="Roberts A."/>
            <person name="Saif S."/>
            <person name="Shea T."/>
            <person name="Shenoy N."/>
            <person name="Sisk P."/>
            <person name="Stolte C."/>
            <person name="Sykes S."/>
            <person name="Yandava C."/>
            <person name="Wortman J."/>
            <person name="Nusbaum C."/>
            <person name="Birren B."/>
        </authorList>
    </citation>
    <scope>NUCLEOTIDE SEQUENCE [LARGE SCALE GENOMIC DNA]</scope>
    <source>
        <strain evidence="2 3">DSM 22836</strain>
    </source>
</reference>
<evidence type="ECO:0000259" key="1">
    <source>
        <dbReference type="SMART" id="SM00014"/>
    </source>
</evidence>
<dbReference type="SUPFAM" id="SSF48317">
    <property type="entry name" value="Acid phosphatase/Vanadium-dependent haloperoxidase"/>
    <property type="match status" value="1"/>
</dbReference>
<dbReference type="Gene3D" id="1.20.144.10">
    <property type="entry name" value="Phosphatidic acid phosphatase type 2/haloperoxidase"/>
    <property type="match status" value="1"/>
</dbReference>
<dbReference type="eggNOG" id="COG0671">
    <property type="taxonomic scope" value="Bacteria"/>
</dbReference>
<protein>
    <recommendedName>
        <fullName evidence="1">Phosphatidic acid phosphatase type 2/haloperoxidase domain-containing protein</fullName>
    </recommendedName>
</protein>
<dbReference type="CDD" id="cd03394">
    <property type="entry name" value="PAP2_like_5"/>
    <property type="match status" value="1"/>
</dbReference>
<sequence>MKHLFILQLPLRIVINKRTSITLIFSFTSFVLMAQTELVKDSISVKEVKIYQKMKQESISPKLFEQSIIEYEQRYDIKPVSIDFKFKHSSQIKIPQANLVIPGLLISYGILAQYTKPLIEMDINIRSSVKEVQFVKYDDYFQYAPIVGVYALDLVGIKAKHNLRDRTIVMATSYLLMSATIQTMKHTINVQRPDGSNMKSFPSGHTATVFTGSHILFKEYKDTCPWIAVGAYGIAAATGILRMTNNKHWLSDVVTGAGIGILSVEVAYMLLPTMHKIFGIKDSRKHLVILPSVGINQYGIGLSYTF</sequence>
<organism evidence="2 3">
    <name type="scientific">Dysgonomonas mossii DSM 22836</name>
    <dbReference type="NCBI Taxonomy" id="742767"/>
    <lineage>
        <taxon>Bacteria</taxon>
        <taxon>Pseudomonadati</taxon>
        <taxon>Bacteroidota</taxon>
        <taxon>Bacteroidia</taxon>
        <taxon>Bacteroidales</taxon>
        <taxon>Dysgonomonadaceae</taxon>
        <taxon>Dysgonomonas</taxon>
    </lineage>
</organism>
<dbReference type="SMART" id="SM00014">
    <property type="entry name" value="acidPPc"/>
    <property type="match status" value="1"/>
</dbReference>
<evidence type="ECO:0000313" key="2">
    <source>
        <dbReference type="EMBL" id="EGK05118.1"/>
    </source>
</evidence>
<feature type="domain" description="Phosphatidic acid phosphatase type 2/haloperoxidase" evidence="1">
    <location>
        <begin position="168"/>
        <end position="268"/>
    </location>
</feature>
<gene>
    <name evidence="2" type="ORF">HMPREF9456_03031</name>
</gene>
<dbReference type="Proteomes" id="UP000006420">
    <property type="component" value="Unassembled WGS sequence"/>
</dbReference>
<keyword evidence="3" id="KW-1185">Reference proteome</keyword>